<keyword evidence="3" id="KW-1185">Reference proteome</keyword>
<dbReference type="Proteomes" id="UP001257277">
    <property type="component" value="Unassembled WGS sequence"/>
</dbReference>
<dbReference type="EMBL" id="JAVTTO010000001">
    <property type="protein sequence ID" value="MDT7830962.1"/>
    <property type="molecule type" value="Genomic_DNA"/>
</dbReference>
<evidence type="ECO:0000259" key="1">
    <source>
        <dbReference type="Pfam" id="PF00085"/>
    </source>
</evidence>
<dbReference type="InterPro" id="IPR036249">
    <property type="entry name" value="Thioredoxin-like_sf"/>
</dbReference>
<comment type="caution">
    <text evidence="2">The sequence shown here is derived from an EMBL/GenBank/DDBJ whole genome shotgun (WGS) entry which is preliminary data.</text>
</comment>
<dbReference type="InterPro" id="IPR013766">
    <property type="entry name" value="Thioredoxin_domain"/>
</dbReference>
<gene>
    <name evidence="2" type="ORF">RQM59_01140</name>
</gene>
<sequence>MKKALLLAIFALCIQTINSQSKPDRNGNLIGYMQKSDLMTSNFKKWFEPNYHSYEPNEKVVKKIKKSIKGITIKSFVGTWCHDSKRVIPRLYKILETAGFDFNNNAKMVGISRGKKTPDNLQEGYHIKHTPTIIFYKNGKEIGRFVEHARQTLEKDILKILKGKKYKHSYQK</sequence>
<accession>A0ABU3LB96</accession>
<dbReference type="SUPFAM" id="SSF52833">
    <property type="entry name" value="Thioredoxin-like"/>
    <property type="match status" value="1"/>
</dbReference>
<dbReference type="Gene3D" id="3.40.30.10">
    <property type="entry name" value="Glutaredoxin"/>
    <property type="match status" value="1"/>
</dbReference>
<evidence type="ECO:0000313" key="3">
    <source>
        <dbReference type="Proteomes" id="UP001257277"/>
    </source>
</evidence>
<reference evidence="2 3" key="1">
    <citation type="submission" date="2023-09" db="EMBL/GenBank/DDBJ databases">
        <title>Novel taxa isolated from Blanes Bay.</title>
        <authorList>
            <person name="Rey-Velasco X."/>
            <person name="Lucena T."/>
        </authorList>
    </citation>
    <scope>NUCLEOTIDE SEQUENCE [LARGE SCALE GENOMIC DNA]</scope>
    <source>
        <strain evidence="2 3">S356</strain>
    </source>
</reference>
<organism evidence="2 3">
    <name type="scientific">Asprobacillus argus</name>
    <dbReference type="NCBI Taxonomy" id="3076534"/>
    <lineage>
        <taxon>Bacteria</taxon>
        <taxon>Pseudomonadati</taxon>
        <taxon>Bacteroidota</taxon>
        <taxon>Flavobacteriia</taxon>
        <taxon>Flavobacteriales</taxon>
        <taxon>Flavobacteriaceae</taxon>
        <taxon>Asprobacillus</taxon>
    </lineage>
</organism>
<evidence type="ECO:0000313" key="2">
    <source>
        <dbReference type="EMBL" id="MDT7830962.1"/>
    </source>
</evidence>
<dbReference type="CDD" id="cd02947">
    <property type="entry name" value="TRX_family"/>
    <property type="match status" value="1"/>
</dbReference>
<dbReference type="Pfam" id="PF00085">
    <property type="entry name" value="Thioredoxin"/>
    <property type="match status" value="1"/>
</dbReference>
<protein>
    <submittedName>
        <fullName evidence="2">Thioredoxin family protein</fullName>
    </submittedName>
</protein>
<feature type="domain" description="Thioredoxin" evidence="1">
    <location>
        <begin position="63"/>
        <end position="157"/>
    </location>
</feature>
<dbReference type="RefSeq" id="WP_349240218.1">
    <property type="nucleotide sequence ID" value="NZ_JAVTTO010000001.1"/>
</dbReference>
<proteinExistence type="predicted"/>
<name>A0ABU3LB96_9FLAO</name>